<feature type="region of interest" description="Disordered" evidence="1">
    <location>
        <begin position="74"/>
        <end position="100"/>
    </location>
</feature>
<keyword evidence="3" id="KW-1185">Reference proteome</keyword>
<sequence>MGVKEIEQKREKNQQPQQPTIPYNHMNQTGKARVLSSGIVVGDPGKWKIIKDGRHKPPITHTILPLNNSFASLAEESKSSADNSPNSSKDEVQSGDSVNQLQGETSKEWVLRTFGSQSNADPAQAEPSQSHNQDTEIVKKLTDYNINQEDMPVEIPTGINEIKQNHQIYLDIEESNIIQGDKQECLTLEIEVGNTNIIERLTGQENEMAIVEIPKPVQTLIVYSPNTILHDIVSHNIKEVDYVITDPNKIAMGVVETEEFDELWDIPLEAHISPKLLKSARKGKNHENGENTQPTRIQPKRNKAYPKFQ</sequence>
<organism evidence="2 3">
    <name type="scientific">Solanum tuberosum</name>
    <name type="common">Potato</name>
    <dbReference type="NCBI Taxonomy" id="4113"/>
    <lineage>
        <taxon>Eukaryota</taxon>
        <taxon>Viridiplantae</taxon>
        <taxon>Streptophyta</taxon>
        <taxon>Embryophyta</taxon>
        <taxon>Tracheophyta</taxon>
        <taxon>Spermatophyta</taxon>
        <taxon>Magnoliopsida</taxon>
        <taxon>eudicotyledons</taxon>
        <taxon>Gunneridae</taxon>
        <taxon>Pentapetalae</taxon>
        <taxon>asterids</taxon>
        <taxon>lamiids</taxon>
        <taxon>Solanales</taxon>
        <taxon>Solanaceae</taxon>
        <taxon>Solanoideae</taxon>
        <taxon>Solaneae</taxon>
        <taxon>Solanum</taxon>
    </lineage>
</organism>
<protein>
    <submittedName>
        <fullName evidence="2">Uncharacterized protein</fullName>
    </submittedName>
</protein>
<feature type="region of interest" description="Disordered" evidence="1">
    <location>
        <begin position="1"/>
        <end position="28"/>
    </location>
</feature>
<evidence type="ECO:0000313" key="3">
    <source>
        <dbReference type="Proteomes" id="UP000826656"/>
    </source>
</evidence>
<dbReference type="Proteomes" id="UP000826656">
    <property type="component" value="Unassembled WGS sequence"/>
</dbReference>
<comment type="caution">
    <text evidence="2">The sequence shown here is derived from an EMBL/GenBank/DDBJ whole genome shotgun (WGS) entry which is preliminary data.</text>
</comment>
<evidence type="ECO:0000256" key="1">
    <source>
        <dbReference type="SAM" id="MobiDB-lite"/>
    </source>
</evidence>
<gene>
    <name evidence="2" type="ORF">KY290_001568</name>
</gene>
<feature type="compositionally biased region" description="Basic residues" evidence="1">
    <location>
        <begin position="298"/>
        <end position="309"/>
    </location>
</feature>
<accession>A0ABQ7WN39</accession>
<feature type="compositionally biased region" description="Polar residues" evidence="1">
    <location>
        <begin position="14"/>
        <end position="28"/>
    </location>
</feature>
<feature type="region of interest" description="Disordered" evidence="1">
    <location>
        <begin position="280"/>
        <end position="309"/>
    </location>
</feature>
<feature type="compositionally biased region" description="Basic and acidic residues" evidence="1">
    <location>
        <begin position="1"/>
        <end position="13"/>
    </location>
</feature>
<name>A0ABQ7WN39_SOLTU</name>
<reference evidence="2 3" key="1">
    <citation type="journal article" date="2021" name="bioRxiv">
        <title>Chromosome-scale and haplotype-resolved genome assembly of a tetraploid potato cultivar.</title>
        <authorList>
            <person name="Sun H."/>
            <person name="Jiao W.-B."/>
            <person name="Krause K."/>
            <person name="Campoy J.A."/>
            <person name="Goel M."/>
            <person name="Folz-Donahue K."/>
            <person name="Kukat C."/>
            <person name="Huettel B."/>
            <person name="Schneeberger K."/>
        </authorList>
    </citation>
    <scope>NUCLEOTIDE SEQUENCE [LARGE SCALE GENOMIC DNA]</scope>
    <source>
        <strain evidence="2">SolTubOtavaFocal</strain>
        <tissue evidence="2">Leaves</tissue>
    </source>
</reference>
<dbReference type="EMBL" id="JAIVGD010000001">
    <property type="protein sequence ID" value="KAH0781970.1"/>
    <property type="molecule type" value="Genomic_DNA"/>
</dbReference>
<proteinExistence type="predicted"/>
<evidence type="ECO:0000313" key="2">
    <source>
        <dbReference type="EMBL" id="KAH0781970.1"/>
    </source>
</evidence>